<name>A0ABS8V4W6_DATST</name>
<reference evidence="1 2" key="1">
    <citation type="journal article" date="2021" name="BMC Genomics">
        <title>Datura genome reveals duplications of psychoactive alkaloid biosynthetic genes and high mutation rate following tissue culture.</title>
        <authorList>
            <person name="Rajewski A."/>
            <person name="Carter-House D."/>
            <person name="Stajich J."/>
            <person name="Litt A."/>
        </authorList>
    </citation>
    <scope>NUCLEOTIDE SEQUENCE [LARGE SCALE GENOMIC DNA]</scope>
    <source>
        <strain evidence="1">AR-01</strain>
    </source>
</reference>
<protein>
    <submittedName>
        <fullName evidence="1">Uncharacterized protein</fullName>
    </submittedName>
</protein>
<organism evidence="1 2">
    <name type="scientific">Datura stramonium</name>
    <name type="common">Jimsonweed</name>
    <name type="synonym">Common thornapple</name>
    <dbReference type="NCBI Taxonomy" id="4076"/>
    <lineage>
        <taxon>Eukaryota</taxon>
        <taxon>Viridiplantae</taxon>
        <taxon>Streptophyta</taxon>
        <taxon>Embryophyta</taxon>
        <taxon>Tracheophyta</taxon>
        <taxon>Spermatophyta</taxon>
        <taxon>Magnoliopsida</taxon>
        <taxon>eudicotyledons</taxon>
        <taxon>Gunneridae</taxon>
        <taxon>Pentapetalae</taxon>
        <taxon>asterids</taxon>
        <taxon>lamiids</taxon>
        <taxon>Solanales</taxon>
        <taxon>Solanaceae</taxon>
        <taxon>Solanoideae</taxon>
        <taxon>Datureae</taxon>
        <taxon>Datura</taxon>
    </lineage>
</organism>
<evidence type="ECO:0000313" key="1">
    <source>
        <dbReference type="EMBL" id="MCD9642093.1"/>
    </source>
</evidence>
<comment type="caution">
    <text evidence="1">The sequence shown here is derived from an EMBL/GenBank/DDBJ whole genome shotgun (WGS) entry which is preliminary data.</text>
</comment>
<keyword evidence="2" id="KW-1185">Reference proteome</keyword>
<dbReference type="Proteomes" id="UP000823775">
    <property type="component" value="Unassembled WGS sequence"/>
</dbReference>
<accession>A0ABS8V4W6</accession>
<proteinExistence type="predicted"/>
<evidence type="ECO:0000313" key="2">
    <source>
        <dbReference type="Proteomes" id="UP000823775"/>
    </source>
</evidence>
<gene>
    <name evidence="1" type="ORF">HAX54_028729</name>
</gene>
<dbReference type="EMBL" id="JACEIK010003534">
    <property type="protein sequence ID" value="MCD9642093.1"/>
    <property type="molecule type" value="Genomic_DNA"/>
</dbReference>
<sequence length="122" mass="13481">MQGLKVARGWHIATRHDISLCILPGARHLHPGATSHTTRQQQCRNGRRDMTYLQRDAACEAPTCPVPCGVRRGSDLGNAQGSQNGQKLDLLLQLGKGTSSPSQIQKGTSKAQIYYYKYPFIF</sequence>
<feature type="non-terminal residue" evidence="1">
    <location>
        <position position="122"/>
    </location>
</feature>